<protein>
    <recommendedName>
        <fullName evidence="1">Glycosyl transferase family 28 C-terminal domain-containing protein</fullName>
    </recommendedName>
</protein>
<dbReference type="InterPro" id="IPR007235">
    <property type="entry name" value="Glyco_trans_28_C"/>
</dbReference>
<evidence type="ECO:0000259" key="1">
    <source>
        <dbReference type="Pfam" id="PF04101"/>
    </source>
</evidence>
<dbReference type="Pfam" id="PF04101">
    <property type="entry name" value="Glyco_tran_28_C"/>
    <property type="match status" value="1"/>
</dbReference>
<dbReference type="Proteomes" id="UP000676386">
    <property type="component" value="Unassembled WGS sequence"/>
</dbReference>
<dbReference type="SUPFAM" id="SSF53756">
    <property type="entry name" value="UDP-Glycosyltransferase/glycogen phosphorylase"/>
    <property type="match status" value="1"/>
</dbReference>
<keyword evidence="3" id="KW-1185">Reference proteome</keyword>
<dbReference type="Gene3D" id="3.40.50.2000">
    <property type="entry name" value="Glycogen Phosphorylase B"/>
    <property type="match status" value="1"/>
</dbReference>
<feature type="domain" description="Glycosyl transferase family 28 C-terminal" evidence="1">
    <location>
        <begin position="238"/>
        <end position="327"/>
    </location>
</feature>
<organism evidence="2 3">
    <name type="scientific">Chitinophaga hostae</name>
    <dbReference type="NCBI Taxonomy" id="2831022"/>
    <lineage>
        <taxon>Bacteria</taxon>
        <taxon>Pseudomonadati</taxon>
        <taxon>Bacteroidota</taxon>
        <taxon>Chitinophagia</taxon>
        <taxon>Chitinophagales</taxon>
        <taxon>Chitinophagaceae</taxon>
        <taxon>Chitinophaga</taxon>
    </lineage>
</organism>
<name>A0ABS5J996_9BACT</name>
<comment type="caution">
    <text evidence="2">The sequence shown here is derived from an EMBL/GenBank/DDBJ whole genome shotgun (WGS) entry which is preliminary data.</text>
</comment>
<evidence type="ECO:0000313" key="3">
    <source>
        <dbReference type="Proteomes" id="UP000676386"/>
    </source>
</evidence>
<dbReference type="RefSeq" id="WP_211976948.1">
    <property type="nucleotide sequence ID" value="NZ_CBFHAM010000012.1"/>
</dbReference>
<evidence type="ECO:0000313" key="2">
    <source>
        <dbReference type="EMBL" id="MBS0031786.1"/>
    </source>
</evidence>
<accession>A0ABS5J996</accession>
<proteinExistence type="predicted"/>
<sequence>MKILACLRGRPGLGHVTPGLVLLDYMKKNIAGCEILICSYDNGISFLKETDYKVVDLNINPSYECWAGLNVIDDLLLKVQPVIQDFGPDFILSSGEYLLPVIQPFTNARMGLIYNPEVLMAKAHNRPYKDLFCELFSRCEVLIANGYPLQQHDIWEEAQQVYERSVKTLLVRSPRLPVRQSVKKTFLVGNGGGVSLPANTSTYSNSADLVQIWKKQNVEFLQHTLSIIKEECEGEEIEVHAFLCVDQPDYLRISDQFREDKRFLFYAFSPLYIDILAIANLVVTRAGVSSIMEIEHYNKQAIIWPLYQHAEQIKTVEEVAGRNTNIGAWYEAAAFKTLFREKMTKIAAAGTLVRQQATDDDFSFKTIVDKLIKTKI</sequence>
<reference evidence="2 3" key="1">
    <citation type="submission" date="2021-04" db="EMBL/GenBank/DDBJ databases">
        <title>Chitinophaga sp. nov., isolated from the rhizosphere soil.</title>
        <authorList>
            <person name="He S."/>
        </authorList>
    </citation>
    <scope>NUCLEOTIDE SEQUENCE [LARGE SCALE GENOMIC DNA]</scope>
    <source>
        <strain evidence="2 3">2R12</strain>
    </source>
</reference>
<gene>
    <name evidence="2" type="ORF">KE626_30925</name>
</gene>
<dbReference type="EMBL" id="JAGTXB010000025">
    <property type="protein sequence ID" value="MBS0031786.1"/>
    <property type="molecule type" value="Genomic_DNA"/>
</dbReference>